<evidence type="ECO:0000313" key="2">
    <source>
        <dbReference type="Proteomes" id="UP000535491"/>
    </source>
</evidence>
<dbReference type="Proteomes" id="UP000535491">
    <property type="component" value="Unassembled WGS sequence"/>
</dbReference>
<dbReference type="AlphaFoldDB" id="A0A7W1WUW3"/>
<reference evidence="1 2" key="1">
    <citation type="submission" date="2020-07" db="EMBL/GenBank/DDBJ databases">
        <authorList>
            <person name="Feng H."/>
        </authorList>
    </citation>
    <scope>NUCLEOTIDE SEQUENCE [LARGE SCALE GENOMIC DNA]</scope>
    <source>
        <strain evidence="2">s-10</strain>
    </source>
</reference>
<gene>
    <name evidence="1" type="ORF">H1191_19365</name>
</gene>
<accession>A0A7W1WUW3</accession>
<dbReference type="RefSeq" id="WP_181754831.1">
    <property type="nucleotide sequence ID" value="NZ_JACEIQ010000034.1"/>
</dbReference>
<evidence type="ECO:0000313" key="1">
    <source>
        <dbReference type="EMBL" id="MBA4496423.1"/>
    </source>
</evidence>
<name>A0A7W1WUW3_9BACL</name>
<keyword evidence="2" id="KW-1185">Reference proteome</keyword>
<proteinExistence type="predicted"/>
<organism evidence="1 2">
    <name type="scientific">Paenactinomyces guangxiensis</name>
    <dbReference type="NCBI Taxonomy" id="1490290"/>
    <lineage>
        <taxon>Bacteria</taxon>
        <taxon>Bacillati</taxon>
        <taxon>Bacillota</taxon>
        <taxon>Bacilli</taxon>
        <taxon>Bacillales</taxon>
        <taxon>Thermoactinomycetaceae</taxon>
        <taxon>Paenactinomyces</taxon>
    </lineage>
</organism>
<comment type="caution">
    <text evidence="1">The sequence shown here is derived from an EMBL/GenBank/DDBJ whole genome shotgun (WGS) entry which is preliminary data.</text>
</comment>
<dbReference type="EMBL" id="JACEIQ010000034">
    <property type="protein sequence ID" value="MBA4496423.1"/>
    <property type="molecule type" value="Genomic_DNA"/>
</dbReference>
<protein>
    <submittedName>
        <fullName evidence="1">Uncharacterized protein</fullName>
    </submittedName>
</protein>
<sequence length="130" mass="14951">MSVWDTYDVEDKIKEVLSEIKYPSNPEHHFGTPFITAYQLAIELDKRYPYIAQQLGYKIGGRGTDEKNSLSQYLAQQLSQRIKSGKISDIEGAFITNSNLKDIIFDYNGEKIPSSLTKSQYDLSMYRLIK</sequence>